<sequence>MREIYLDNSATTKPLNEVVKAMMEYYEVKYGNPSSMHRMGVEAERGLKFARKEIAKFLKVEEKEIIFTSGGTESNNMAILGTVNHNTKKGNHIITTTIEHPSVLNVFKNLEKKGFEVSYLSVNHQGKINLEELQSLIRKDTILISIMMVNNEIGTIQPIKEIGKIIKEKNNECIFHVDGVQAFGKICCYPKSMNIDLFTMSGHKIHGPKGIGALYKRKDLQIDPIFLGGGQESTLRSGTENVPGIVGMGKAVEKLNQNFEEKIKFLRNLREKAKEKILREIENVSINGPTYLEETAPHILSISFENIKGEVLLHSLEQEGIYVSTGSACSSKEKGSHVLKNIGLSDKFIDGTLRISFSILNTEEEIDFLVEELKRYVKLLRKIIRR</sequence>
<dbReference type="InterPro" id="IPR015424">
    <property type="entry name" value="PyrdxlP-dep_Trfase"/>
</dbReference>
<protein>
    <submittedName>
        <fullName evidence="10">Cysteine desulfurase</fullName>
    </submittedName>
</protein>
<evidence type="ECO:0000313" key="11">
    <source>
        <dbReference type="Proteomes" id="UP000196365"/>
    </source>
</evidence>
<dbReference type="InterPro" id="IPR020578">
    <property type="entry name" value="Aminotrans_V_PyrdxlP_BS"/>
</dbReference>
<keyword evidence="4" id="KW-0663">Pyridoxal phosphate</keyword>
<evidence type="ECO:0000256" key="3">
    <source>
        <dbReference type="ARBA" id="ARBA00022723"/>
    </source>
</evidence>
<proteinExistence type="inferred from homology"/>
<evidence type="ECO:0000256" key="6">
    <source>
        <dbReference type="ARBA" id="ARBA00023014"/>
    </source>
</evidence>
<name>A0A1T4K2H0_9FIRM</name>
<evidence type="ECO:0000259" key="9">
    <source>
        <dbReference type="Pfam" id="PF00266"/>
    </source>
</evidence>
<dbReference type="GO" id="GO:0046872">
    <property type="term" value="F:metal ion binding"/>
    <property type="evidence" value="ECO:0007669"/>
    <property type="project" value="UniProtKB-KW"/>
</dbReference>
<comment type="cofactor">
    <cofactor evidence="1 7">
        <name>pyridoxal 5'-phosphate</name>
        <dbReference type="ChEBI" id="CHEBI:597326"/>
    </cofactor>
</comment>
<feature type="domain" description="Aminotransferase class V" evidence="9">
    <location>
        <begin position="4"/>
        <end position="369"/>
    </location>
</feature>
<organism evidence="10 11">
    <name type="scientific">Garciella nitratireducens DSM 15102</name>
    <dbReference type="NCBI Taxonomy" id="1121911"/>
    <lineage>
        <taxon>Bacteria</taxon>
        <taxon>Bacillati</taxon>
        <taxon>Bacillota</taxon>
        <taxon>Clostridia</taxon>
        <taxon>Eubacteriales</taxon>
        <taxon>Eubacteriaceae</taxon>
        <taxon>Garciella</taxon>
    </lineage>
</organism>
<comment type="similarity">
    <text evidence="2">Belongs to the class-V pyridoxal-phosphate-dependent aminotransferase family. NifS/IscS subfamily.</text>
</comment>
<dbReference type="Gene3D" id="3.40.640.10">
    <property type="entry name" value="Type I PLP-dependent aspartate aminotransferase-like (Major domain)"/>
    <property type="match status" value="1"/>
</dbReference>
<dbReference type="AlphaFoldDB" id="A0A1T4K2H0"/>
<keyword evidence="6" id="KW-0411">Iron-sulfur</keyword>
<keyword evidence="11" id="KW-1185">Reference proteome</keyword>
<dbReference type="InterPro" id="IPR015422">
    <property type="entry name" value="PyrdxlP-dep_Trfase_small"/>
</dbReference>
<dbReference type="OrthoDB" id="9808002at2"/>
<accession>A0A1T4K2H0</accession>
<keyword evidence="3" id="KW-0479">Metal-binding</keyword>
<evidence type="ECO:0000313" key="10">
    <source>
        <dbReference type="EMBL" id="SJZ36631.1"/>
    </source>
</evidence>
<dbReference type="InterPro" id="IPR000192">
    <property type="entry name" value="Aminotrans_V_dom"/>
</dbReference>
<dbReference type="GO" id="GO:0031071">
    <property type="term" value="F:cysteine desulfurase activity"/>
    <property type="evidence" value="ECO:0007669"/>
    <property type="project" value="UniProtKB-ARBA"/>
</dbReference>
<evidence type="ECO:0000256" key="5">
    <source>
        <dbReference type="ARBA" id="ARBA00023004"/>
    </source>
</evidence>
<dbReference type="PIRSF" id="PIRSF005572">
    <property type="entry name" value="NifS"/>
    <property type="match status" value="1"/>
</dbReference>
<dbReference type="Gene3D" id="3.90.1150.10">
    <property type="entry name" value="Aspartate Aminotransferase, domain 1"/>
    <property type="match status" value="1"/>
</dbReference>
<evidence type="ECO:0000256" key="2">
    <source>
        <dbReference type="ARBA" id="ARBA00006490"/>
    </source>
</evidence>
<dbReference type="PROSITE" id="PS00595">
    <property type="entry name" value="AA_TRANSFER_CLASS_5"/>
    <property type="match status" value="1"/>
</dbReference>
<dbReference type="SUPFAM" id="SSF53383">
    <property type="entry name" value="PLP-dependent transferases"/>
    <property type="match status" value="1"/>
</dbReference>
<dbReference type="InterPro" id="IPR015421">
    <property type="entry name" value="PyrdxlP-dep_Trfase_major"/>
</dbReference>
<dbReference type="PANTHER" id="PTHR11601">
    <property type="entry name" value="CYSTEINE DESULFURYLASE FAMILY MEMBER"/>
    <property type="match status" value="1"/>
</dbReference>
<dbReference type="NCBIfam" id="NF002806">
    <property type="entry name" value="PRK02948.1"/>
    <property type="match status" value="1"/>
</dbReference>
<dbReference type="Gene3D" id="1.10.260.50">
    <property type="match status" value="1"/>
</dbReference>
<feature type="coiled-coil region" evidence="8">
    <location>
        <begin position="252"/>
        <end position="283"/>
    </location>
</feature>
<dbReference type="PANTHER" id="PTHR11601:SF50">
    <property type="entry name" value="CYSTEINE DESULFURASE ISCS 2-RELATED"/>
    <property type="match status" value="1"/>
</dbReference>
<keyword evidence="5" id="KW-0408">Iron</keyword>
<dbReference type="FunFam" id="3.40.640.10:FF:000084">
    <property type="entry name" value="IscS-like cysteine desulfurase"/>
    <property type="match status" value="1"/>
</dbReference>
<gene>
    <name evidence="10" type="ORF">SAMN02745973_00300</name>
</gene>
<evidence type="ECO:0000256" key="1">
    <source>
        <dbReference type="ARBA" id="ARBA00001933"/>
    </source>
</evidence>
<keyword evidence="8" id="KW-0175">Coiled coil</keyword>
<dbReference type="GO" id="GO:0051536">
    <property type="term" value="F:iron-sulfur cluster binding"/>
    <property type="evidence" value="ECO:0007669"/>
    <property type="project" value="UniProtKB-KW"/>
</dbReference>
<evidence type="ECO:0000256" key="4">
    <source>
        <dbReference type="ARBA" id="ARBA00022898"/>
    </source>
</evidence>
<evidence type="ECO:0000256" key="8">
    <source>
        <dbReference type="SAM" id="Coils"/>
    </source>
</evidence>
<dbReference type="Proteomes" id="UP000196365">
    <property type="component" value="Unassembled WGS sequence"/>
</dbReference>
<dbReference type="EMBL" id="FUWV01000001">
    <property type="protein sequence ID" value="SJZ36631.1"/>
    <property type="molecule type" value="Genomic_DNA"/>
</dbReference>
<dbReference type="RefSeq" id="WP_087677740.1">
    <property type="nucleotide sequence ID" value="NZ_FUWV01000001.1"/>
</dbReference>
<reference evidence="10 11" key="1">
    <citation type="submission" date="2017-02" db="EMBL/GenBank/DDBJ databases">
        <authorList>
            <person name="Peterson S.W."/>
        </authorList>
    </citation>
    <scope>NUCLEOTIDE SEQUENCE [LARGE SCALE GENOMIC DNA]</scope>
    <source>
        <strain evidence="10 11">DSM 15102</strain>
    </source>
</reference>
<dbReference type="InterPro" id="IPR016454">
    <property type="entry name" value="Cysteine_dSase"/>
</dbReference>
<evidence type="ECO:0000256" key="7">
    <source>
        <dbReference type="RuleBase" id="RU004504"/>
    </source>
</evidence>
<dbReference type="Pfam" id="PF00266">
    <property type="entry name" value="Aminotran_5"/>
    <property type="match status" value="1"/>
</dbReference>